<protein>
    <recommendedName>
        <fullName evidence="3">Lipoprotein</fullName>
    </recommendedName>
</protein>
<sequence>MRNACLQFTHVLSPKPHPLGRHAQAQPWSTFLNCKKLAILALPALALIAACSPRPSAPSLPHPSRAALPTMERVALAANHCWFKSKDKDFRGYTLAPELNSYTGRPRILVVPGRNPAARPLLVVQAEGNPARVETFGPLLQQVQGARILDDVNRWVAGQTGC</sequence>
<accession>A0ABV9HA50</accession>
<reference evidence="2" key="1">
    <citation type="journal article" date="2019" name="Int. J. Syst. Evol. Microbiol.">
        <title>The Global Catalogue of Microorganisms (GCM) 10K type strain sequencing project: providing services to taxonomists for standard genome sequencing and annotation.</title>
        <authorList>
            <consortium name="The Broad Institute Genomics Platform"/>
            <consortium name="The Broad Institute Genome Sequencing Center for Infectious Disease"/>
            <person name="Wu L."/>
            <person name="Ma J."/>
        </authorList>
    </citation>
    <scope>NUCLEOTIDE SEQUENCE [LARGE SCALE GENOMIC DNA]</scope>
    <source>
        <strain evidence="2">CGMCC 1.15731</strain>
    </source>
</reference>
<proteinExistence type="predicted"/>
<evidence type="ECO:0000313" key="1">
    <source>
        <dbReference type="EMBL" id="MFC4625996.1"/>
    </source>
</evidence>
<dbReference type="Proteomes" id="UP001596042">
    <property type="component" value="Unassembled WGS sequence"/>
</dbReference>
<name>A0ABV9HA50_9HYPH</name>
<gene>
    <name evidence="1" type="ORF">ACFO1V_12405</name>
</gene>
<dbReference type="EMBL" id="JBHSEL010000119">
    <property type="protein sequence ID" value="MFC4625996.1"/>
    <property type="molecule type" value="Genomic_DNA"/>
</dbReference>
<evidence type="ECO:0000313" key="2">
    <source>
        <dbReference type="Proteomes" id="UP001596042"/>
    </source>
</evidence>
<comment type="caution">
    <text evidence="1">The sequence shown here is derived from an EMBL/GenBank/DDBJ whole genome shotgun (WGS) entry which is preliminary data.</text>
</comment>
<organism evidence="1 2">
    <name type="scientific">Daeguia caeni</name>
    <dbReference type="NCBI Taxonomy" id="439612"/>
    <lineage>
        <taxon>Bacteria</taxon>
        <taxon>Pseudomonadati</taxon>
        <taxon>Pseudomonadota</taxon>
        <taxon>Alphaproteobacteria</taxon>
        <taxon>Hyphomicrobiales</taxon>
        <taxon>Brucellaceae</taxon>
        <taxon>Daeguia</taxon>
    </lineage>
</organism>
<keyword evidence="2" id="KW-1185">Reference proteome</keyword>
<dbReference type="RefSeq" id="WP_374830520.1">
    <property type="nucleotide sequence ID" value="NZ_JBHEEZ010000004.1"/>
</dbReference>
<evidence type="ECO:0008006" key="3">
    <source>
        <dbReference type="Google" id="ProtNLM"/>
    </source>
</evidence>